<protein>
    <submittedName>
        <fullName evidence="2">Activating signal cointegrator 1 complex subunit 1 (Trinotate prediction)</fullName>
    </submittedName>
</protein>
<dbReference type="EMBL" id="GHBP01000323">
    <property type="protein sequence ID" value="NDJ92248.1"/>
    <property type="molecule type" value="Transcribed_RNA"/>
</dbReference>
<dbReference type="PANTHER" id="PTHR13360:SF1">
    <property type="entry name" value="ACTIVATING SIGNAL COINTEGRATOR 1 COMPLEX SUBUNIT 1"/>
    <property type="match status" value="1"/>
</dbReference>
<name>A0A6G3MDY3_HENSL</name>
<dbReference type="Gene3D" id="3.90.1140.10">
    <property type="entry name" value="Cyclic phosphodiesterase"/>
    <property type="match status" value="1"/>
</dbReference>
<dbReference type="InterPro" id="IPR019510">
    <property type="entry name" value="AKAP7-like_phosphoesterase"/>
</dbReference>
<dbReference type="GO" id="GO:0006355">
    <property type="term" value="P:regulation of DNA-templated transcription"/>
    <property type="evidence" value="ECO:0007669"/>
    <property type="project" value="TreeGrafter"/>
</dbReference>
<evidence type="ECO:0000313" key="2">
    <source>
        <dbReference type="EMBL" id="NDJ92248.1"/>
    </source>
</evidence>
<proteinExistence type="predicted"/>
<feature type="domain" description="A-kinase anchor protein 7-like phosphoesterase" evidence="1">
    <location>
        <begin position="1"/>
        <end position="118"/>
    </location>
</feature>
<organism evidence="2">
    <name type="scientific">Henneguya salminicola</name>
    <name type="common">Myxosporean</name>
    <dbReference type="NCBI Taxonomy" id="69463"/>
    <lineage>
        <taxon>Eukaryota</taxon>
        <taxon>Metazoa</taxon>
        <taxon>Cnidaria</taxon>
        <taxon>Myxozoa</taxon>
        <taxon>Myxosporea</taxon>
        <taxon>Bivalvulida</taxon>
        <taxon>Platysporina</taxon>
        <taxon>Myxobolidae</taxon>
        <taxon>Henneguya</taxon>
    </lineage>
</organism>
<evidence type="ECO:0000259" key="1">
    <source>
        <dbReference type="Pfam" id="PF10469"/>
    </source>
</evidence>
<reference evidence="2" key="1">
    <citation type="submission" date="2018-11" db="EMBL/GenBank/DDBJ databases">
        <title>Henneguya salminicola genome and transcriptome.</title>
        <authorList>
            <person name="Yahalomi D."/>
            <person name="Atkinson S.D."/>
            <person name="Neuhof M."/>
            <person name="Chang E.S."/>
            <person name="Philippe H."/>
            <person name="Cartwright P."/>
            <person name="Bartholomew J.L."/>
            <person name="Huchon D."/>
        </authorList>
    </citation>
    <scope>NUCLEOTIDE SEQUENCE</scope>
    <source>
        <strain evidence="2">Hz1</strain>
        <tissue evidence="2">Whole</tissue>
    </source>
</reference>
<dbReference type="PANTHER" id="PTHR13360">
    <property type="entry name" value="ACTIVATING SIGNAL COINTEGRATOR 1 COMPLEX SUBUNIT 1"/>
    <property type="match status" value="1"/>
</dbReference>
<dbReference type="GO" id="GO:0006307">
    <property type="term" value="P:DNA alkylation repair"/>
    <property type="evidence" value="ECO:0007669"/>
    <property type="project" value="InterPro"/>
</dbReference>
<sequence length="123" mass="14395">MLNLLSDVEKEKIKEEFSITLNRIIQTELKNNQIQIIVEGVDIMNNDPSNVDILYATVKDPSNILQNFVNSIFESFKYHAFANNKLQLDHVKIHISLMKSYFDRSLKSRGFDARYILEVKIKF</sequence>
<accession>A0A6G3MDY3</accession>
<dbReference type="GO" id="GO:0005634">
    <property type="term" value="C:nucleus"/>
    <property type="evidence" value="ECO:0007669"/>
    <property type="project" value="TreeGrafter"/>
</dbReference>
<dbReference type="Pfam" id="PF10469">
    <property type="entry name" value="AKAP7_NLS"/>
    <property type="match status" value="1"/>
</dbReference>
<dbReference type="AlphaFoldDB" id="A0A6G3MDY3"/>
<dbReference type="InterPro" id="IPR009210">
    <property type="entry name" value="ASCC1"/>
</dbReference>